<dbReference type="PROSITE" id="PS50885">
    <property type="entry name" value="HAMP"/>
    <property type="match status" value="1"/>
</dbReference>
<dbReference type="SUPFAM" id="SSF58104">
    <property type="entry name" value="Methyl-accepting chemotaxis protein (MCP) signaling domain"/>
    <property type="match status" value="1"/>
</dbReference>
<dbReference type="eggNOG" id="COG0840">
    <property type="taxonomic scope" value="Bacteria"/>
</dbReference>
<dbReference type="PANTHER" id="PTHR32089:SF112">
    <property type="entry name" value="LYSOZYME-LIKE PROTEIN-RELATED"/>
    <property type="match status" value="1"/>
</dbReference>
<dbReference type="OrthoDB" id="1790929at2"/>
<dbReference type="GO" id="GO:0007165">
    <property type="term" value="P:signal transduction"/>
    <property type="evidence" value="ECO:0007669"/>
    <property type="project" value="UniProtKB-KW"/>
</dbReference>
<dbReference type="Pfam" id="PF00015">
    <property type="entry name" value="MCPsignal"/>
    <property type="match status" value="1"/>
</dbReference>
<reference evidence="8 9" key="1">
    <citation type="submission" date="2007-03" db="EMBL/GenBank/DDBJ databases">
        <title>Complete sequence of Desulfotomaculum reducens MI-1.</title>
        <authorList>
            <consortium name="US DOE Joint Genome Institute"/>
            <person name="Copeland A."/>
            <person name="Lucas S."/>
            <person name="Lapidus A."/>
            <person name="Barry K."/>
            <person name="Detter J.C."/>
            <person name="Glavina del Rio T."/>
            <person name="Hammon N."/>
            <person name="Israni S."/>
            <person name="Dalin E."/>
            <person name="Tice H."/>
            <person name="Pitluck S."/>
            <person name="Sims D."/>
            <person name="Brettin T."/>
            <person name="Bruce D."/>
            <person name="Han C."/>
            <person name="Tapia R."/>
            <person name="Schmutz J."/>
            <person name="Larimer F."/>
            <person name="Land M."/>
            <person name="Hauser L."/>
            <person name="Kyrpides N."/>
            <person name="Kim E."/>
            <person name="Tebo B.M."/>
            <person name="Richardson P."/>
        </authorList>
    </citation>
    <scope>NUCLEOTIDE SEQUENCE [LARGE SCALE GENOMIC DNA]</scope>
    <source>
        <strain evidence="8 9">MI-1</strain>
    </source>
</reference>
<evidence type="ECO:0000313" key="9">
    <source>
        <dbReference type="Proteomes" id="UP000001556"/>
    </source>
</evidence>
<feature type="domain" description="HAMP" evidence="7">
    <location>
        <begin position="52"/>
        <end position="104"/>
    </location>
</feature>
<dbReference type="PRINTS" id="PR00260">
    <property type="entry name" value="CHEMTRNSDUCR"/>
</dbReference>
<evidence type="ECO:0000256" key="3">
    <source>
        <dbReference type="PROSITE-ProRule" id="PRU00284"/>
    </source>
</evidence>
<feature type="transmembrane region" description="Helical" evidence="5">
    <location>
        <begin position="28"/>
        <end position="48"/>
    </location>
</feature>
<dbReference type="PROSITE" id="PS50111">
    <property type="entry name" value="CHEMOTAXIS_TRANSDUC_2"/>
    <property type="match status" value="1"/>
</dbReference>
<dbReference type="GO" id="GO:0004888">
    <property type="term" value="F:transmembrane signaling receptor activity"/>
    <property type="evidence" value="ECO:0007669"/>
    <property type="project" value="InterPro"/>
</dbReference>
<dbReference type="GO" id="GO:0006935">
    <property type="term" value="P:chemotaxis"/>
    <property type="evidence" value="ECO:0007669"/>
    <property type="project" value="InterPro"/>
</dbReference>
<dbReference type="SMART" id="SM00304">
    <property type="entry name" value="HAMP"/>
    <property type="match status" value="1"/>
</dbReference>
<dbReference type="KEGG" id="drm:Dred_2636"/>
<proteinExistence type="inferred from homology"/>
<evidence type="ECO:0000256" key="1">
    <source>
        <dbReference type="ARBA" id="ARBA00023224"/>
    </source>
</evidence>
<gene>
    <name evidence="8" type="ordered locus">Dred_2636</name>
</gene>
<keyword evidence="5" id="KW-0472">Membrane</keyword>
<dbReference type="Gene3D" id="1.10.287.950">
    <property type="entry name" value="Methyl-accepting chemotaxis protein"/>
    <property type="match status" value="1"/>
</dbReference>
<name>A4J7U0_DESRM</name>
<dbReference type="Proteomes" id="UP000001556">
    <property type="component" value="Chromosome"/>
</dbReference>
<evidence type="ECO:0000259" key="7">
    <source>
        <dbReference type="PROSITE" id="PS50885"/>
    </source>
</evidence>
<evidence type="ECO:0000256" key="4">
    <source>
        <dbReference type="SAM" id="Coils"/>
    </source>
</evidence>
<evidence type="ECO:0000256" key="2">
    <source>
        <dbReference type="ARBA" id="ARBA00029447"/>
    </source>
</evidence>
<keyword evidence="5" id="KW-0812">Transmembrane</keyword>
<dbReference type="Pfam" id="PF00672">
    <property type="entry name" value="HAMP"/>
    <property type="match status" value="1"/>
</dbReference>
<keyword evidence="1 3" id="KW-0807">Transducer</keyword>
<dbReference type="SMART" id="SM00283">
    <property type="entry name" value="MA"/>
    <property type="match status" value="1"/>
</dbReference>
<dbReference type="PANTHER" id="PTHR32089">
    <property type="entry name" value="METHYL-ACCEPTING CHEMOTAXIS PROTEIN MCPB"/>
    <property type="match status" value="1"/>
</dbReference>
<comment type="similarity">
    <text evidence="2">Belongs to the methyl-accepting chemotaxis (MCP) protein family.</text>
</comment>
<evidence type="ECO:0000259" key="6">
    <source>
        <dbReference type="PROSITE" id="PS50111"/>
    </source>
</evidence>
<protein>
    <submittedName>
        <fullName evidence="8">Methyl-accepting chemotaxis sensory transducer</fullName>
    </submittedName>
</protein>
<dbReference type="STRING" id="349161.Dred_2636"/>
<keyword evidence="9" id="KW-1185">Reference proteome</keyword>
<organism evidence="8 9">
    <name type="scientific">Desulforamulus reducens (strain ATCC BAA-1160 / DSM 100696 / MI-1)</name>
    <name type="common">Desulfotomaculum reducens</name>
    <dbReference type="NCBI Taxonomy" id="349161"/>
    <lineage>
        <taxon>Bacteria</taxon>
        <taxon>Bacillati</taxon>
        <taxon>Bacillota</taxon>
        <taxon>Clostridia</taxon>
        <taxon>Eubacteriales</taxon>
        <taxon>Peptococcaceae</taxon>
        <taxon>Desulforamulus</taxon>
    </lineage>
</organism>
<accession>A4J7U0</accession>
<keyword evidence="4" id="KW-0175">Coiled coil</keyword>
<sequence length="367" mass="39843">MKDISGQPTVMLLNTSSSKASLAVNNKFVYYTTGVSVFIIVGIALLYVMQKKKLINPILLMANSMKQIATGDLNTVVHYKSDDEIGMLADNINEMTSKLARLTDDIQDTTRTLANYSNHIADANEEISSTIQQLAGTSSEIAAATENGYNITLQSVNEAQVTKNVALEGVQIVNKVIEKDRQISELASVINEDVNKLTNLSEQVGKIIEVITGIADQTNLLALNAAIEAARAGEQGKGFSVVAEEVRKLADHSGTSAKEIARMVYNIKEGIESTSKNLAITSLECEQSLLLTREAGEVLDNIKTETNKNIEMVQTVNDRFKLTLEGVESLAASNEQVSASIQQMNTTAQSLSEIAQQLELVVKQFKV</sequence>
<dbReference type="AlphaFoldDB" id="A4J7U0"/>
<dbReference type="EMBL" id="CP000612">
    <property type="protein sequence ID" value="ABO51143.1"/>
    <property type="molecule type" value="Genomic_DNA"/>
</dbReference>
<evidence type="ECO:0000313" key="8">
    <source>
        <dbReference type="EMBL" id="ABO51143.1"/>
    </source>
</evidence>
<dbReference type="GO" id="GO:0016020">
    <property type="term" value="C:membrane"/>
    <property type="evidence" value="ECO:0007669"/>
    <property type="project" value="InterPro"/>
</dbReference>
<dbReference type="RefSeq" id="WP_011878941.1">
    <property type="nucleotide sequence ID" value="NC_009253.1"/>
</dbReference>
<feature type="domain" description="Methyl-accepting transducer" evidence="6">
    <location>
        <begin position="95"/>
        <end position="352"/>
    </location>
</feature>
<dbReference type="InterPro" id="IPR004090">
    <property type="entry name" value="Chemotax_Me-accpt_rcpt"/>
</dbReference>
<evidence type="ECO:0000256" key="5">
    <source>
        <dbReference type="SAM" id="Phobius"/>
    </source>
</evidence>
<dbReference type="InterPro" id="IPR004089">
    <property type="entry name" value="MCPsignal_dom"/>
</dbReference>
<dbReference type="HOGENOM" id="CLU_000445_107_18_9"/>
<dbReference type="InterPro" id="IPR003660">
    <property type="entry name" value="HAMP_dom"/>
</dbReference>
<keyword evidence="5" id="KW-1133">Transmembrane helix</keyword>
<feature type="coiled-coil region" evidence="4">
    <location>
        <begin position="92"/>
        <end position="133"/>
    </location>
</feature>
<dbReference type="CDD" id="cd06225">
    <property type="entry name" value="HAMP"/>
    <property type="match status" value="1"/>
</dbReference>